<dbReference type="AlphaFoldDB" id="V7I522"/>
<keyword evidence="4 8" id="KW-0378">Hydrolase</keyword>
<keyword evidence="2" id="KW-0479">Metal-binding</keyword>
<dbReference type="SUPFAM" id="SSF109604">
    <property type="entry name" value="HD-domain/PDEase-like"/>
    <property type="match status" value="1"/>
</dbReference>
<proteinExistence type="predicted"/>
<evidence type="ECO:0000256" key="2">
    <source>
        <dbReference type="ARBA" id="ARBA00022723"/>
    </source>
</evidence>
<dbReference type="Gene3D" id="1.10.3210.10">
    <property type="entry name" value="Hypothetical protein af1432"/>
    <property type="match status" value="1"/>
</dbReference>
<dbReference type="NCBIfam" id="TIGR00488">
    <property type="entry name" value="bis(5'-nucleosyl)-tetraphosphatase (symmetrical) YqeK"/>
    <property type="match status" value="1"/>
</dbReference>
<gene>
    <name evidence="8" type="ORF">T472_0209075</name>
</gene>
<dbReference type="PANTHER" id="PTHR35795">
    <property type="entry name" value="SLR1885 PROTEIN"/>
    <property type="match status" value="1"/>
</dbReference>
<dbReference type="GO" id="GO:0000166">
    <property type="term" value="F:nucleotide binding"/>
    <property type="evidence" value="ECO:0007669"/>
    <property type="project" value="UniProtKB-KW"/>
</dbReference>
<evidence type="ECO:0000256" key="1">
    <source>
        <dbReference type="ARBA" id="ARBA00012506"/>
    </source>
</evidence>
<dbReference type="RefSeq" id="WP_023388660.1">
    <property type="nucleotide sequence ID" value="NZ_AXUN02000169.1"/>
</dbReference>
<comment type="caution">
    <text evidence="8">The sequence shown here is derived from an EMBL/GenBank/DDBJ whole genome shotgun (WGS) entry which is preliminary data.</text>
</comment>
<evidence type="ECO:0000256" key="6">
    <source>
        <dbReference type="ARBA" id="ARBA00049417"/>
    </source>
</evidence>
<protein>
    <recommendedName>
        <fullName evidence="1">bis(5'-nucleosyl)-tetraphosphatase (symmetrical)</fullName>
        <ecNumber evidence="1">3.6.1.41</ecNumber>
    </recommendedName>
</protein>
<dbReference type="InterPro" id="IPR005249">
    <property type="entry name" value="YqeK"/>
</dbReference>
<organism evidence="8 9">
    <name type="scientific">Youngiibacter fragilis 232.1</name>
    <dbReference type="NCBI Taxonomy" id="994573"/>
    <lineage>
        <taxon>Bacteria</taxon>
        <taxon>Bacillati</taxon>
        <taxon>Bacillota</taxon>
        <taxon>Clostridia</taxon>
        <taxon>Eubacteriales</taxon>
        <taxon>Clostridiaceae</taxon>
        <taxon>Youngiibacter</taxon>
    </lineage>
</organism>
<dbReference type="EMBL" id="AXUN02000169">
    <property type="protein sequence ID" value="ETA80978.1"/>
    <property type="molecule type" value="Genomic_DNA"/>
</dbReference>
<evidence type="ECO:0000256" key="4">
    <source>
        <dbReference type="ARBA" id="ARBA00022801"/>
    </source>
</evidence>
<keyword evidence="3" id="KW-0547">Nucleotide-binding</keyword>
<dbReference type="SMART" id="SM00471">
    <property type="entry name" value="HDc"/>
    <property type="match status" value="1"/>
</dbReference>
<dbReference type="eggNOG" id="COG1713">
    <property type="taxonomic scope" value="Bacteria"/>
</dbReference>
<dbReference type="InterPro" id="IPR006674">
    <property type="entry name" value="HD_domain"/>
</dbReference>
<evidence type="ECO:0000313" key="9">
    <source>
        <dbReference type="Proteomes" id="UP000017747"/>
    </source>
</evidence>
<dbReference type="GO" id="GO:0046872">
    <property type="term" value="F:metal ion binding"/>
    <property type="evidence" value="ECO:0007669"/>
    <property type="project" value="UniProtKB-KW"/>
</dbReference>
<keyword evidence="9" id="KW-1185">Reference proteome</keyword>
<sequence length="193" mass="21926">MWTESEIDAYIRKHLKEGRYLHTLRVVKASGELASLHGLDVRKARLAAFLHDCQKFRRESDLREYLSSHPEGRRDSNRPAEVLHGFAAAVFSETEAGISDPEVLDAIRWHTTGAAGMCDLAKVVFLADMIEEDRDFKGIEALRKLSGKDLDSAMLFGLDLSLSYLIRSGKYIDPDTLHARNHFLVLVRDRMEK</sequence>
<dbReference type="STRING" id="994573.T472_0209075"/>
<evidence type="ECO:0000259" key="7">
    <source>
        <dbReference type="SMART" id="SM00471"/>
    </source>
</evidence>
<dbReference type="GO" id="GO:0008803">
    <property type="term" value="F:bis(5'-nucleosyl)-tetraphosphatase (symmetrical) activity"/>
    <property type="evidence" value="ECO:0007669"/>
    <property type="project" value="UniProtKB-EC"/>
</dbReference>
<evidence type="ECO:0000313" key="8">
    <source>
        <dbReference type="EMBL" id="ETA80978.1"/>
    </source>
</evidence>
<evidence type="ECO:0000256" key="5">
    <source>
        <dbReference type="ARBA" id="ARBA00023004"/>
    </source>
</evidence>
<dbReference type="Proteomes" id="UP000017747">
    <property type="component" value="Unassembled WGS sequence"/>
</dbReference>
<accession>V7I522</accession>
<dbReference type="OrthoDB" id="5295945at2"/>
<reference evidence="8 9" key="1">
    <citation type="journal article" date="2014" name="Genome Announc.">
        <title>Genome Sequence of Youngiibacter fragilis, the Type Strain of the Genus Youngiibacter.</title>
        <authorList>
            <person name="Wawrik C.B."/>
            <person name="Callaghan A.V."/>
            <person name="Stamps B.W."/>
            <person name="Wawrik B."/>
        </authorList>
    </citation>
    <scope>NUCLEOTIDE SEQUENCE [LARGE SCALE GENOMIC DNA]</scope>
    <source>
        <strain evidence="8 9">232.1</strain>
    </source>
</reference>
<dbReference type="Pfam" id="PF01966">
    <property type="entry name" value="HD"/>
    <property type="match status" value="1"/>
</dbReference>
<dbReference type="EC" id="3.6.1.41" evidence="1"/>
<dbReference type="CDD" id="cd00077">
    <property type="entry name" value="HDc"/>
    <property type="match status" value="1"/>
</dbReference>
<dbReference type="InterPro" id="IPR003607">
    <property type="entry name" value="HD/PDEase_dom"/>
</dbReference>
<dbReference type="PANTHER" id="PTHR35795:SF1">
    <property type="entry name" value="BIS(5'-NUCLEOSYL)-TETRAPHOSPHATASE, SYMMETRICAL"/>
    <property type="match status" value="1"/>
</dbReference>
<comment type="catalytic activity">
    <reaction evidence="6">
        <text>P(1),P(4)-bis(5'-adenosyl) tetraphosphate + H2O = 2 ADP + 2 H(+)</text>
        <dbReference type="Rhea" id="RHEA:24252"/>
        <dbReference type="ChEBI" id="CHEBI:15377"/>
        <dbReference type="ChEBI" id="CHEBI:15378"/>
        <dbReference type="ChEBI" id="CHEBI:58141"/>
        <dbReference type="ChEBI" id="CHEBI:456216"/>
        <dbReference type="EC" id="3.6.1.41"/>
    </reaction>
</comment>
<keyword evidence="5" id="KW-0408">Iron</keyword>
<dbReference type="InterPro" id="IPR051094">
    <property type="entry name" value="Diverse_Catalytic_Enzymes"/>
</dbReference>
<feature type="domain" description="HD/PDEase" evidence="7">
    <location>
        <begin position="15"/>
        <end position="142"/>
    </location>
</feature>
<evidence type="ECO:0000256" key="3">
    <source>
        <dbReference type="ARBA" id="ARBA00022741"/>
    </source>
</evidence>
<name>V7I522_9CLOT</name>